<feature type="compositionally biased region" description="Basic and acidic residues" evidence="1">
    <location>
        <begin position="148"/>
        <end position="168"/>
    </location>
</feature>
<dbReference type="OrthoDB" id="361404at2759"/>
<organism evidence="3 4">
    <name type="scientific">Theileria equi strain WA</name>
    <dbReference type="NCBI Taxonomy" id="1537102"/>
    <lineage>
        <taxon>Eukaryota</taxon>
        <taxon>Sar</taxon>
        <taxon>Alveolata</taxon>
        <taxon>Apicomplexa</taxon>
        <taxon>Aconoidasida</taxon>
        <taxon>Piroplasmida</taxon>
        <taxon>Theileriidae</taxon>
        <taxon>Theileria</taxon>
    </lineage>
</organism>
<dbReference type="VEuPathDB" id="PiroplasmaDB:BEWA_040750"/>
<gene>
    <name evidence="3" type="ORF">BEWA_040750</name>
</gene>
<feature type="compositionally biased region" description="Basic and acidic residues" evidence="1">
    <location>
        <begin position="178"/>
        <end position="187"/>
    </location>
</feature>
<dbReference type="RefSeq" id="XP_004833489.1">
    <property type="nucleotide sequence ID" value="XM_004833432.1"/>
</dbReference>
<keyword evidence="4" id="KW-1185">Reference proteome</keyword>
<dbReference type="KEGG" id="beq:BEWA_040750"/>
<evidence type="ECO:0000313" key="3">
    <source>
        <dbReference type="EMBL" id="EKX74037.1"/>
    </source>
</evidence>
<dbReference type="eggNOG" id="ENOG502QX6U">
    <property type="taxonomic scope" value="Eukaryota"/>
</dbReference>
<dbReference type="EMBL" id="ACOU01000002">
    <property type="protein sequence ID" value="EKX74037.1"/>
    <property type="molecule type" value="Genomic_DNA"/>
</dbReference>
<reference evidence="3 4" key="1">
    <citation type="journal article" date="2012" name="BMC Genomics">
        <title>Comparative genomic analysis and phylogenetic position of Theileria equi.</title>
        <authorList>
            <person name="Kappmeyer L.S."/>
            <person name="Thiagarajan M."/>
            <person name="Herndon D.R."/>
            <person name="Ramsay J.D."/>
            <person name="Caler E."/>
            <person name="Djikeng A."/>
            <person name="Gillespie J.J."/>
            <person name="Lau A.O."/>
            <person name="Roalson E.H."/>
            <person name="Silva J.C."/>
            <person name="Silva M.G."/>
            <person name="Suarez C.E."/>
            <person name="Ueti M.W."/>
            <person name="Nene V.M."/>
            <person name="Mealey R.H."/>
            <person name="Knowles D.P."/>
            <person name="Brayton K.A."/>
        </authorList>
    </citation>
    <scope>NUCLEOTIDE SEQUENCE [LARGE SCALE GENOMIC DNA]</scope>
    <source>
        <strain evidence="3 4">WA</strain>
    </source>
</reference>
<dbReference type="AlphaFoldDB" id="L1LF17"/>
<name>L1LF17_THEEQ</name>
<accession>L1LF17</accession>
<evidence type="ECO:0000256" key="2">
    <source>
        <dbReference type="SAM" id="SignalP"/>
    </source>
</evidence>
<keyword evidence="2" id="KW-0732">Signal</keyword>
<sequence>MSTSFSTNFIVLCLLWGLESSLSLVESSKDCTSAKWIPRPDYVRDYTSSRRGTFFISQGLVRDSKGFHPNKVYWKSDSNGEYLSFVESSHIYTHTPADSEYEKGTTNEYGNGFHGTFGFRLFAKRQIESNTSENDGNKIKTKTRMTKKPLDKERPKRPKLKQDKKNNKTAESSDNSDNYEHSGDNSREIIYSTGHDDNLASLSISKRMFHSIFSLLSSKYVPNSYHIVPILYHLRDHQKTDFQYYWSDFLQAKTDDEDNMNSPSSDSMSSKESRKLTNLKKYSKALRNNLMHKVKRYNEISAIFLNNTEYSTEKDTNELVLSIPSSILARLSQSPKYNSTIETTDYPISLITLKEGFLSKMYNMIVRPELIDIIEKLFFFRIDEPHGFMDTATTSEEIKPIPKEDIKNAFDHLEYRKNAKNTKNLSEYIPEKTRRMLAIIFKCAKDIVFMNSCSLLLEKIVGRPILDSELAYAFGYKSEDEFKKRIKNSQYELERRLDSFAIPLTDLIMDKIQNDTKDKSIISAICSSYKDTVELIKQKICAVHLNLSEASYNSLASAIFAAGYTGGKREVLKASLPDHLPIGTLRLAKKALDTKEELTYKQRATIREIQFSKRLGVPYTEFDDDFTKTVANVELKYGKTERGSIKELLKKQEQKEIFDKELSKRLNTDLDRINEAINALECKVVSPYEKIPKEARRKGPYSDTLTGKMRGKKYYGDIDEIDIPDPIEDDPNALREDVLNRSLRRLIIEALDDRIAKFVYMAAFGLFTRGVWTTDKLIESLNIQVDKEVLGFILYTSILRCQEYESWRIKLKLPPYVNEWDVDPRIIQHSRLDLSHIPHHLNAPIKEYVRRNLYPSYSWKTEGDNASKCGEIKNNRILRQKKIKPRMRSLEKILMNHKKEMYRMDKILESSPLNYLDDTGLHDPQ</sequence>
<evidence type="ECO:0000256" key="1">
    <source>
        <dbReference type="SAM" id="MobiDB-lite"/>
    </source>
</evidence>
<proteinExistence type="predicted"/>
<feature type="chain" id="PRO_5003952490" evidence="2">
    <location>
        <begin position="24"/>
        <end position="925"/>
    </location>
</feature>
<evidence type="ECO:0000313" key="4">
    <source>
        <dbReference type="Proteomes" id="UP000031512"/>
    </source>
</evidence>
<dbReference type="Proteomes" id="UP000031512">
    <property type="component" value="Unassembled WGS sequence"/>
</dbReference>
<comment type="caution">
    <text evidence="3">The sequence shown here is derived from an EMBL/GenBank/DDBJ whole genome shotgun (WGS) entry which is preliminary data.</text>
</comment>
<feature type="signal peptide" evidence="2">
    <location>
        <begin position="1"/>
        <end position="23"/>
    </location>
</feature>
<feature type="region of interest" description="Disordered" evidence="1">
    <location>
        <begin position="130"/>
        <end position="189"/>
    </location>
</feature>
<dbReference type="GeneID" id="15807485"/>
<protein>
    <submittedName>
        <fullName evidence="3">Uncharacterized protein</fullName>
    </submittedName>
</protein>